<evidence type="ECO:0000256" key="1">
    <source>
        <dbReference type="ARBA" id="ARBA00001946"/>
    </source>
</evidence>
<dbReference type="CDD" id="cd18741">
    <property type="entry name" value="PIN_VapC4-5_FitB-like"/>
    <property type="match status" value="1"/>
</dbReference>
<evidence type="ECO:0000313" key="11">
    <source>
        <dbReference type="Proteomes" id="UP000189462"/>
    </source>
</evidence>
<dbReference type="InterPro" id="IPR002716">
    <property type="entry name" value="PIN_dom"/>
</dbReference>
<organism evidence="10 11">
    <name type="scientific">Thioalkalivibrio denitrificans</name>
    <dbReference type="NCBI Taxonomy" id="108003"/>
    <lineage>
        <taxon>Bacteria</taxon>
        <taxon>Pseudomonadati</taxon>
        <taxon>Pseudomonadota</taxon>
        <taxon>Gammaproteobacteria</taxon>
        <taxon>Chromatiales</taxon>
        <taxon>Ectothiorhodospiraceae</taxon>
        <taxon>Thioalkalivibrio</taxon>
    </lineage>
</organism>
<feature type="binding site" evidence="8">
    <location>
        <position position="4"/>
    </location>
    <ligand>
        <name>Mg(2+)</name>
        <dbReference type="ChEBI" id="CHEBI:18420"/>
    </ligand>
</feature>
<dbReference type="InterPro" id="IPR029060">
    <property type="entry name" value="PIN-like_dom_sf"/>
</dbReference>
<dbReference type="EC" id="3.1.-.-" evidence="8"/>
<evidence type="ECO:0000256" key="3">
    <source>
        <dbReference type="ARBA" id="ARBA00022722"/>
    </source>
</evidence>
<dbReference type="Pfam" id="PF01850">
    <property type="entry name" value="PIN"/>
    <property type="match status" value="1"/>
</dbReference>
<keyword evidence="8" id="KW-0800">Toxin</keyword>
<gene>
    <name evidence="8" type="primary">vapC</name>
    <name evidence="10" type="ORF">B1C78_04720</name>
</gene>
<accession>A0A1V3NN60</accession>
<keyword evidence="3 8" id="KW-0540">Nuclease</keyword>
<dbReference type="RefSeq" id="WP_077278014.1">
    <property type="nucleotide sequence ID" value="NZ_MVBK01000027.1"/>
</dbReference>
<dbReference type="SUPFAM" id="SSF88723">
    <property type="entry name" value="PIN domain-like"/>
    <property type="match status" value="1"/>
</dbReference>
<keyword evidence="4 8" id="KW-0479">Metal-binding</keyword>
<dbReference type="AlphaFoldDB" id="A0A1V3NN60"/>
<feature type="domain" description="PIN" evidence="9">
    <location>
        <begin position="1"/>
        <end position="113"/>
    </location>
</feature>
<dbReference type="STRING" id="108003.B1C78_04720"/>
<keyword evidence="2 8" id="KW-1277">Toxin-antitoxin system</keyword>
<evidence type="ECO:0000256" key="6">
    <source>
        <dbReference type="ARBA" id="ARBA00022842"/>
    </source>
</evidence>
<dbReference type="InterPro" id="IPR050556">
    <property type="entry name" value="Type_II_TA_system_RNase"/>
</dbReference>
<dbReference type="EMBL" id="MVBK01000027">
    <property type="protein sequence ID" value="OOG26490.1"/>
    <property type="molecule type" value="Genomic_DNA"/>
</dbReference>
<keyword evidence="11" id="KW-1185">Reference proteome</keyword>
<evidence type="ECO:0000256" key="8">
    <source>
        <dbReference type="HAMAP-Rule" id="MF_00265"/>
    </source>
</evidence>
<dbReference type="InterPro" id="IPR022907">
    <property type="entry name" value="VapC_family"/>
</dbReference>
<feature type="binding site" evidence="8">
    <location>
        <position position="90"/>
    </location>
    <ligand>
        <name>Mg(2+)</name>
        <dbReference type="ChEBI" id="CHEBI:18420"/>
    </ligand>
</feature>
<keyword evidence="6 8" id="KW-0460">Magnesium</keyword>
<evidence type="ECO:0000256" key="7">
    <source>
        <dbReference type="ARBA" id="ARBA00038093"/>
    </source>
</evidence>
<comment type="caution">
    <text evidence="10">The sequence shown here is derived from an EMBL/GenBank/DDBJ whole genome shotgun (WGS) entry which is preliminary data.</text>
</comment>
<name>A0A1V3NN60_9GAMM</name>
<dbReference type="PANTHER" id="PTHR33653:SF1">
    <property type="entry name" value="RIBONUCLEASE VAPC2"/>
    <property type="match status" value="1"/>
</dbReference>
<dbReference type="PANTHER" id="PTHR33653">
    <property type="entry name" value="RIBONUCLEASE VAPC2"/>
    <property type="match status" value="1"/>
</dbReference>
<comment type="cofactor">
    <cofactor evidence="1 8">
        <name>Mg(2+)</name>
        <dbReference type="ChEBI" id="CHEBI:18420"/>
    </cofactor>
</comment>
<proteinExistence type="inferred from homology"/>
<dbReference type="OrthoDB" id="9813509at2"/>
<evidence type="ECO:0000256" key="5">
    <source>
        <dbReference type="ARBA" id="ARBA00022801"/>
    </source>
</evidence>
<dbReference type="GO" id="GO:0016787">
    <property type="term" value="F:hydrolase activity"/>
    <property type="evidence" value="ECO:0007669"/>
    <property type="project" value="UniProtKB-KW"/>
</dbReference>
<dbReference type="GO" id="GO:0004540">
    <property type="term" value="F:RNA nuclease activity"/>
    <property type="evidence" value="ECO:0007669"/>
    <property type="project" value="InterPro"/>
</dbReference>
<dbReference type="HAMAP" id="MF_00265">
    <property type="entry name" value="VapC_Nob1"/>
    <property type="match status" value="1"/>
</dbReference>
<comment type="function">
    <text evidence="8">Toxic component of a toxin-antitoxin (TA) system. An RNase.</text>
</comment>
<dbReference type="GO" id="GO:0090729">
    <property type="term" value="F:toxin activity"/>
    <property type="evidence" value="ECO:0007669"/>
    <property type="project" value="UniProtKB-KW"/>
</dbReference>
<reference evidence="10 11" key="1">
    <citation type="submission" date="2017-02" db="EMBL/GenBank/DDBJ databases">
        <title>Genomic diversity within the haloalkaliphilic genus Thioalkalivibrio.</title>
        <authorList>
            <person name="Ahn A.-C."/>
            <person name="Meier-Kolthoff J."/>
            <person name="Overmars L."/>
            <person name="Richter M."/>
            <person name="Woyke T."/>
            <person name="Sorokin D.Y."/>
            <person name="Muyzer G."/>
        </authorList>
    </citation>
    <scope>NUCLEOTIDE SEQUENCE [LARGE SCALE GENOMIC DNA]</scope>
    <source>
        <strain evidence="10 11">ALJD</strain>
    </source>
</reference>
<evidence type="ECO:0000256" key="4">
    <source>
        <dbReference type="ARBA" id="ARBA00022723"/>
    </source>
</evidence>
<dbReference type="Proteomes" id="UP000189462">
    <property type="component" value="Unassembled WGS sequence"/>
</dbReference>
<evidence type="ECO:0000256" key="2">
    <source>
        <dbReference type="ARBA" id="ARBA00022649"/>
    </source>
</evidence>
<sequence>MLVDTDVLIWNLRGNPEAAEVLDALPGFALSAVTYMELVQGTRDKNELKVLRQALHFWHAHIIHIDETISARATFLVEQHTLANSMQLADALIAATALEHGLDLLTANDKHYRPVDELTVRVFRP</sequence>
<evidence type="ECO:0000259" key="9">
    <source>
        <dbReference type="Pfam" id="PF01850"/>
    </source>
</evidence>
<evidence type="ECO:0000313" key="10">
    <source>
        <dbReference type="EMBL" id="OOG26490.1"/>
    </source>
</evidence>
<dbReference type="GO" id="GO:0000287">
    <property type="term" value="F:magnesium ion binding"/>
    <property type="evidence" value="ECO:0007669"/>
    <property type="project" value="UniProtKB-UniRule"/>
</dbReference>
<comment type="similarity">
    <text evidence="7 8">Belongs to the PINc/VapC protein family.</text>
</comment>
<keyword evidence="5 8" id="KW-0378">Hydrolase</keyword>
<dbReference type="Gene3D" id="3.40.50.1010">
    <property type="entry name" value="5'-nuclease"/>
    <property type="match status" value="1"/>
</dbReference>
<protein>
    <recommendedName>
        <fullName evidence="8">Ribonuclease VapC</fullName>
        <shortName evidence="8">RNase VapC</shortName>
        <ecNumber evidence="8">3.1.-.-</ecNumber>
    </recommendedName>
    <alternativeName>
        <fullName evidence="8">Toxin VapC</fullName>
    </alternativeName>
</protein>